<feature type="domain" description="Thiamine pyrophosphate enzyme TPP-binding" evidence="2">
    <location>
        <begin position="58"/>
        <end position="198"/>
    </location>
</feature>
<dbReference type="Gene3D" id="3.40.50.970">
    <property type="match status" value="1"/>
</dbReference>
<organism evidence="3">
    <name type="scientific">marine sediment metagenome</name>
    <dbReference type="NCBI Taxonomy" id="412755"/>
    <lineage>
        <taxon>unclassified sequences</taxon>
        <taxon>metagenomes</taxon>
        <taxon>ecological metagenomes</taxon>
    </lineage>
</organism>
<sequence length="254" mass="27515">MTRDLEQYLRPGLVTAFCPGCGDGILLGLILRAIDELKINIDDMLFVSGIGCAGWIPSPNFNADTLHTLHGRTIPFATGAKMFNPKLQVMVISGDGDLADIGGNHLIHGARRNIDLTVILVNNFLYGMTGGQVACTTPMGAFTMTTTEGNPYRPFDLPKLVDAAGATYVARYSVTQPLALISSIKKAVQTKGFSFIEVLSPCPIQFGRRNQLGTPIDMIKFLMDKCIMKEEAEGLSPEELEGKIITGEFSDGRN</sequence>
<evidence type="ECO:0000256" key="1">
    <source>
        <dbReference type="ARBA" id="ARBA00023002"/>
    </source>
</evidence>
<dbReference type="CDD" id="cd03375">
    <property type="entry name" value="TPP_OGFOR"/>
    <property type="match status" value="1"/>
</dbReference>
<evidence type="ECO:0000259" key="2">
    <source>
        <dbReference type="Pfam" id="PF02775"/>
    </source>
</evidence>
<reference evidence="3" key="1">
    <citation type="journal article" date="2014" name="Front. Microbiol.">
        <title>High frequency of phylogenetically diverse reductive dehalogenase-homologous genes in deep subseafloor sedimentary metagenomes.</title>
        <authorList>
            <person name="Kawai M."/>
            <person name="Futagami T."/>
            <person name="Toyoda A."/>
            <person name="Takaki Y."/>
            <person name="Nishi S."/>
            <person name="Hori S."/>
            <person name="Arai W."/>
            <person name="Tsubouchi T."/>
            <person name="Morono Y."/>
            <person name="Uchiyama I."/>
            <person name="Ito T."/>
            <person name="Fujiyama A."/>
            <person name="Inagaki F."/>
            <person name="Takami H."/>
        </authorList>
    </citation>
    <scope>NUCLEOTIDE SEQUENCE</scope>
    <source>
        <strain evidence="3">Expedition CK06-06</strain>
    </source>
</reference>
<dbReference type="InterPro" id="IPR029061">
    <property type="entry name" value="THDP-binding"/>
</dbReference>
<evidence type="ECO:0000313" key="3">
    <source>
        <dbReference type="EMBL" id="GAH26158.1"/>
    </source>
</evidence>
<dbReference type="SUPFAM" id="SSF52518">
    <property type="entry name" value="Thiamin diphosphate-binding fold (THDP-binding)"/>
    <property type="match status" value="1"/>
</dbReference>
<dbReference type="AlphaFoldDB" id="X1FZH2"/>
<accession>X1FZH2</accession>
<dbReference type="GO" id="GO:0030976">
    <property type="term" value="F:thiamine pyrophosphate binding"/>
    <property type="evidence" value="ECO:0007669"/>
    <property type="project" value="InterPro"/>
</dbReference>
<proteinExistence type="predicted"/>
<dbReference type="EMBL" id="BARU01000878">
    <property type="protein sequence ID" value="GAH26158.1"/>
    <property type="molecule type" value="Genomic_DNA"/>
</dbReference>
<keyword evidence="1" id="KW-0560">Oxidoreductase</keyword>
<name>X1FZH2_9ZZZZ</name>
<dbReference type="InterPro" id="IPR051457">
    <property type="entry name" value="2-oxoacid:Fd_oxidoreductase"/>
</dbReference>
<gene>
    <name evidence="3" type="ORF">S03H2_02584</name>
</gene>
<comment type="caution">
    <text evidence="3">The sequence shown here is derived from an EMBL/GenBank/DDBJ whole genome shotgun (WGS) entry which is preliminary data.</text>
</comment>
<protein>
    <recommendedName>
        <fullName evidence="2">Thiamine pyrophosphate enzyme TPP-binding domain-containing protein</fullName>
    </recommendedName>
</protein>
<dbReference type="GO" id="GO:0016625">
    <property type="term" value="F:oxidoreductase activity, acting on the aldehyde or oxo group of donors, iron-sulfur protein as acceptor"/>
    <property type="evidence" value="ECO:0007669"/>
    <property type="project" value="UniProtKB-ARBA"/>
</dbReference>
<dbReference type="Pfam" id="PF02775">
    <property type="entry name" value="TPP_enzyme_C"/>
    <property type="match status" value="1"/>
</dbReference>
<dbReference type="PANTHER" id="PTHR48084:SF1">
    <property type="entry name" value="2-OXOGLUTARATE SYNTHASE SUBUNIT KORB"/>
    <property type="match status" value="1"/>
</dbReference>
<dbReference type="PANTHER" id="PTHR48084">
    <property type="entry name" value="2-OXOGLUTARATE OXIDOREDUCTASE SUBUNIT KORB-RELATED"/>
    <property type="match status" value="1"/>
</dbReference>
<dbReference type="InterPro" id="IPR011766">
    <property type="entry name" value="TPP_enzyme_TPP-bd"/>
</dbReference>
<dbReference type="GO" id="GO:0045333">
    <property type="term" value="P:cellular respiration"/>
    <property type="evidence" value="ECO:0007669"/>
    <property type="project" value="UniProtKB-ARBA"/>
</dbReference>